<feature type="transmembrane region" description="Helical" evidence="14">
    <location>
        <begin position="260"/>
        <end position="280"/>
    </location>
</feature>
<evidence type="ECO:0000256" key="8">
    <source>
        <dbReference type="ARBA" id="ARBA00022692"/>
    </source>
</evidence>
<gene>
    <name evidence="16" type="ORF">PVAND_006587</name>
</gene>
<keyword evidence="17" id="KW-1185">Reference proteome</keyword>
<evidence type="ECO:0000256" key="4">
    <source>
        <dbReference type="ARBA" id="ARBA00011967"/>
    </source>
</evidence>
<keyword evidence="8 14" id="KW-0812">Transmembrane</keyword>
<feature type="transmembrane region" description="Helical" evidence="14">
    <location>
        <begin position="337"/>
        <end position="355"/>
    </location>
</feature>
<evidence type="ECO:0000256" key="12">
    <source>
        <dbReference type="ARBA" id="ARBA00044727"/>
    </source>
</evidence>
<feature type="chain" id="PRO_5039930949" description="Dol-P-Glc:Glc(2)Man(9)GlcNAc(2)-PP-Dol alpha-1,2-glucosyltransferase" evidence="15">
    <location>
        <begin position="24"/>
        <end position="442"/>
    </location>
</feature>
<dbReference type="Pfam" id="PF04922">
    <property type="entry name" value="DIE2_ALG10"/>
    <property type="match status" value="1"/>
</dbReference>
<keyword evidence="15" id="KW-0732">Signal</keyword>
<comment type="subcellular location">
    <subcellularLocation>
        <location evidence="1">Endoplasmic reticulum membrane</location>
        <topology evidence="1">Multi-pass membrane protein</topology>
    </subcellularLocation>
</comment>
<dbReference type="Proteomes" id="UP001107558">
    <property type="component" value="Chromosome 2"/>
</dbReference>
<evidence type="ECO:0000256" key="9">
    <source>
        <dbReference type="ARBA" id="ARBA00022824"/>
    </source>
</evidence>
<dbReference type="GO" id="GO:0006488">
    <property type="term" value="P:dolichol-linked oligosaccharide biosynthetic process"/>
    <property type="evidence" value="ECO:0007669"/>
    <property type="project" value="UniProtKB-UniRule"/>
</dbReference>
<evidence type="ECO:0000256" key="3">
    <source>
        <dbReference type="ARBA" id="ARBA00010600"/>
    </source>
</evidence>
<evidence type="ECO:0000256" key="13">
    <source>
        <dbReference type="ARBA" id="ARBA00048064"/>
    </source>
</evidence>
<dbReference type="OrthoDB" id="4769at2759"/>
<evidence type="ECO:0000256" key="10">
    <source>
        <dbReference type="ARBA" id="ARBA00022989"/>
    </source>
</evidence>
<keyword evidence="9" id="KW-0256">Endoplasmic reticulum</keyword>
<evidence type="ECO:0000256" key="7">
    <source>
        <dbReference type="ARBA" id="ARBA00022679"/>
    </source>
</evidence>
<dbReference type="EC" id="2.4.1.256" evidence="4 14"/>
<evidence type="ECO:0000256" key="6">
    <source>
        <dbReference type="ARBA" id="ARBA00022676"/>
    </source>
</evidence>
<evidence type="ECO:0000313" key="17">
    <source>
        <dbReference type="Proteomes" id="UP001107558"/>
    </source>
</evidence>
<dbReference type="AlphaFoldDB" id="A0A9J6C443"/>
<comment type="caution">
    <text evidence="14">Lacks conserved residue(s) required for the propagation of feature annotation.</text>
</comment>
<dbReference type="PANTHER" id="PTHR12989:SF10">
    <property type="entry name" value="DOL-P-GLC:GLC(2)MAN(9)GLCNAC(2)-PP-DOL ALPHA-1,2-GLUCOSYLTRANSFERASE-RELATED"/>
    <property type="match status" value="1"/>
</dbReference>
<dbReference type="GO" id="GO:0106073">
    <property type="term" value="F:dolichyl pyrophosphate Glc2Man9GlcNAc2 alpha-1,2-glucosyltransferase activity"/>
    <property type="evidence" value="ECO:0007669"/>
    <property type="project" value="UniProtKB-UniRule"/>
</dbReference>
<proteinExistence type="inferred from homology"/>
<keyword evidence="11 14" id="KW-0472">Membrane</keyword>
<dbReference type="InterPro" id="IPR016900">
    <property type="entry name" value="Alg10"/>
</dbReference>
<comment type="catalytic activity">
    <reaction evidence="13">
        <text>an alpha-D-Glc-(1-&gt;3)-alpha-D-Glc-(1-&gt;3)-alpha-D-Man-(1-&gt;2)-alpha-D-Man-(1-&gt;2)-alpha-D-Man-(1-&gt;3)-[alpha-D-Man-(1-&gt;2)-alpha-D-Man-(1-&gt;3)-[alpha-D-Man-(1-&gt;2)-alpha-D-Man-(1-&gt;6)]-alpha-D-Man-(1-&gt;6)]-beta-D-Man-(1-&gt;4)-beta-D-GlcNAc-(1-&gt;4)-alpha-D-GlcNAc-diphospho-di-trans,poly-cis-dolichol + a di-trans,poly-cis-dolichyl beta-D-glucosyl phosphate = a alpha-D-Glc-(1-&gt;2)-alpha-D-Glc-(1-&gt;3)-alpha-D-Glc-(1-&gt;3)-alpha-D-Man-(1-&gt;2)-alpha-D-Man-(1-&gt;2)-alpha-D-Man-(1-&gt;3)-[alpha-D-Man-(1-&gt;2)-alpha-D-Man-(1-&gt;3)-[alpha-D-Man-(1-&gt;2)-alpha-D-Man-(1-&gt;6)]-alpha-D-Man-(1-&gt;6)]-beta-D-Man-(1-&gt;4)-beta-D-GlcNAc-(1-&gt;4)-alpha-D-GlcNAc-diphospho-di-trans,poly-cis-dolichol + a di-trans,poly-cis-dolichyl phosphate + H(+)</text>
        <dbReference type="Rhea" id="RHEA:29543"/>
        <dbReference type="Rhea" id="RHEA-COMP:19498"/>
        <dbReference type="Rhea" id="RHEA-COMP:19502"/>
        <dbReference type="Rhea" id="RHEA-COMP:19512"/>
        <dbReference type="Rhea" id="RHEA-COMP:19522"/>
        <dbReference type="ChEBI" id="CHEBI:15378"/>
        <dbReference type="ChEBI" id="CHEBI:57525"/>
        <dbReference type="ChEBI" id="CHEBI:57683"/>
        <dbReference type="ChEBI" id="CHEBI:132522"/>
        <dbReference type="ChEBI" id="CHEBI:132523"/>
        <dbReference type="EC" id="2.4.1.256"/>
    </reaction>
    <physiologicalReaction direction="left-to-right" evidence="13">
        <dbReference type="Rhea" id="RHEA:29544"/>
    </physiologicalReaction>
</comment>
<evidence type="ECO:0000256" key="5">
    <source>
        <dbReference type="ARBA" id="ARBA00018512"/>
    </source>
</evidence>
<comment type="caution">
    <text evidence="16">The sequence shown here is derived from an EMBL/GenBank/DDBJ whole genome shotgun (WGS) entry which is preliminary data.</text>
</comment>
<feature type="transmembrane region" description="Helical" evidence="14">
    <location>
        <begin position="367"/>
        <end position="393"/>
    </location>
</feature>
<sequence length="442" mass="52262">MHSSILIGFYSIITLILFDKVYQTSQSIIDELFHINQGLTYCYGFYQEWNPKITTLPGLYLITIFLPRCSVFTLRMISFVCSIINFYFIIEIRSNIEKKKSDDYDILLNSLSIVLLPPMYFFSLIYYTDIPAITTILSTIYFSMKSQHVLSSICGFLSVLMRQTNICWVAGILGMNIIDAMIAKVYPNIDLKKSSTKHLYVAIKNHLKKPKMLYELILKILINFYGYIIVILCFVLFLILNGSIVVGDKQAHVATIHLPQLFYFSLFTLVFGTSIWLPNLKKNLIHLRNIKCLLIIFFTMIIMVVIIQQNTIVHPYLLADNRHYTFYIWNRFYGRYWFFKYTMIPVYIFGLYNVYASLSGSIGFKIFYTFSILLTFCLQTLIEVRYFLIPFLILRLFKNNHEKKWSFMELIINILINFLTFKIFFSIKINWPEFQEPQRIIW</sequence>
<evidence type="ECO:0000256" key="1">
    <source>
        <dbReference type="ARBA" id="ARBA00004477"/>
    </source>
</evidence>
<feature type="transmembrane region" description="Helical" evidence="14">
    <location>
        <begin position="106"/>
        <end position="128"/>
    </location>
</feature>
<evidence type="ECO:0000256" key="14">
    <source>
        <dbReference type="PIRNR" id="PIRNR028810"/>
    </source>
</evidence>
<reference evidence="16" key="1">
    <citation type="submission" date="2021-03" db="EMBL/GenBank/DDBJ databases">
        <title>Chromosome level genome of the anhydrobiotic midge Polypedilum vanderplanki.</title>
        <authorList>
            <person name="Yoshida Y."/>
            <person name="Kikawada T."/>
            <person name="Gusev O."/>
        </authorList>
    </citation>
    <scope>NUCLEOTIDE SEQUENCE</scope>
    <source>
        <strain evidence="16">NIAS01</strain>
        <tissue evidence="16">Whole body or cell culture</tissue>
    </source>
</reference>
<accession>A0A9J6C443</accession>
<dbReference type="GO" id="GO:0005789">
    <property type="term" value="C:endoplasmic reticulum membrane"/>
    <property type="evidence" value="ECO:0007669"/>
    <property type="project" value="UniProtKB-SubCell"/>
</dbReference>
<name>A0A9J6C443_POLVA</name>
<keyword evidence="7" id="KW-0808">Transferase</keyword>
<evidence type="ECO:0000256" key="2">
    <source>
        <dbReference type="ARBA" id="ARBA00004922"/>
    </source>
</evidence>
<dbReference type="EMBL" id="JADBJN010000002">
    <property type="protein sequence ID" value="KAG5676778.1"/>
    <property type="molecule type" value="Genomic_DNA"/>
</dbReference>
<feature type="signal peptide" evidence="15">
    <location>
        <begin position="1"/>
        <end position="23"/>
    </location>
</feature>
<keyword evidence="10 14" id="KW-1133">Transmembrane helix</keyword>
<evidence type="ECO:0000256" key="11">
    <source>
        <dbReference type="ARBA" id="ARBA00023136"/>
    </source>
</evidence>
<comment type="similarity">
    <text evidence="3 14">Belongs to the ALG10 glucosyltransferase family.</text>
</comment>
<feature type="transmembrane region" description="Helical" evidence="14">
    <location>
        <begin position="292"/>
        <end position="317"/>
    </location>
</feature>
<protein>
    <recommendedName>
        <fullName evidence="5 14">Dol-P-Glc:Glc(2)Man(9)GlcNAc(2)-PP-Dol alpha-1,2-glucosyltransferase</fullName>
        <ecNumber evidence="4 14">2.4.1.256</ecNumber>
    </recommendedName>
</protein>
<feature type="transmembrane region" description="Helical" evidence="14">
    <location>
        <begin position="59"/>
        <end position="86"/>
    </location>
</feature>
<comment type="pathway">
    <text evidence="2">Protein modification; protein glycosylation.</text>
</comment>
<evidence type="ECO:0000313" key="16">
    <source>
        <dbReference type="EMBL" id="KAG5676778.1"/>
    </source>
</evidence>
<feature type="transmembrane region" description="Helical" evidence="14">
    <location>
        <begin position="216"/>
        <end position="240"/>
    </location>
</feature>
<feature type="transmembrane region" description="Helical" evidence="14">
    <location>
        <begin position="405"/>
        <end position="425"/>
    </location>
</feature>
<comment type="function">
    <text evidence="12">Dol-P-Glc:Glc(2)Man(9)GlcNAc(2)-PP-Dol alpha-1,2-glucosyltransferase that operates in the biosynthetic pathway of dolichol-linked oligosaccharides, the glycan precursors employed in protein asparagine (N)-glycosylation. The assembly of dolichol-linked oligosaccharides begins on the cytosolic side of the endoplasmic reticulum membrane and finishes in its lumen. The sequential addition of sugars to dolichol pyrophosphate produces dolichol-linked oligosaccharides containing fourteen sugars, including two GlcNAcs, nine mannoses and three glucoses. Once assembled, the oligosaccharide is transferred from the lipid to nascent proteins by oligosaccharyltransferases. In the lumen of the endoplasmic reticulum, adds the third and last glucose residue from dolichyl phosphate glucose (Dol-P-Glc) onto the lipid-linked oligosaccharide intermediate Glc(2)Man(9)GlcNAc(2)-PP-Dol to produce Glc(3)Man(9)GlcNAc(2)-PP-Dol.</text>
</comment>
<dbReference type="PIRSF" id="PIRSF028810">
    <property type="entry name" value="Alpha1_2_glucosyltferase_Alg10"/>
    <property type="match status" value="1"/>
</dbReference>
<dbReference type="PANTHER" id="PTHR12989">
    <property type="entry name" value="ALPHA-1,2-GLUCOSYLTRANSFERASE ALG10"/>
    <property type="match status" value="1"/>
</dbReference>
<organism evidence="16 17">
    <name type="scientific">Polypedilum vanderplanki</name>
    <name type="common">Sleeping chironomid midge</name>
    <dbReference type="NCBI Taxonomy" id="319348"/>
    <lineage>
        <taxon>Eukaryota</taxon>
        <taxon>Metazoa</taxon>
        <taxon>Ecdysozoa</taxon>
        <taxon>Arthropoda</taxon>
        <taxon>Hexapoda</taxon>
        <taxon>Insecta</taxon>
        <taxon>Pterygota</taxon>
        <taxon>Neoptera</taxon>
        <taxon>Endopterygota</taxon>
        <taxon>Diptera</taxon>
        <taxon>Nematocera</taxon>
        <taxon>Chironomoidea</taxon>
        <taxon>Chironomidae</taxon>
        <taxon>Chironominae</taxon>
        <taxon>Polypedilum</taxon>
        <taxon>Polypedilum</taxon>
    </lineage>
</organism>
<evidence type="ECO:0000256" key="15">
    <source>
        <dbReference type="SAM" id="SignalP"/>
    </source>
</evidence>
<keyword evidence="6 14" id="KW-0328">Glycosyltransferase</keyword>